<evidence type="ECO:0000313" key="1">
    <source>
        <dbReference type="EMBL" id="MFD1044330.1"/>
    </source>
</evidence>
<gene>
    <name evidence="1" type="ORF">ACFQ1S_01330</name>
</gene>
<dbReference type="EMBL" id="JBHTIS010000035">
    <property type="protein sequence ID" value="MFD1044330.1"/>
    <property type="molecule type" value="Genomic_DNA"/>
</dbReference>
<reference evidence="2" key="1">
    <citation type="journal article" date="2019" name="Int. J. Syst. Evol. Microbiol.">
        <title>The Global Catalogue of Microorganisms (GCM) 10K type strain sequencing project: providing services to taxonomists for standard genome sequencing and annotation.</title>
        <authorList>
            <consortium name="The Broad Institute Genomics Platform"/>
            <consortium name="The Broad Institute Genome Sequencing Center for Infectious Disease"/>
            <person name="Wu L."/>
            <person name="Ma J."/>
        </authorList>
    </citation>
    <scope>NUCLEOTIDE SEQUENCE [LARGE SCALE GENOMIC DNA]</scope>
    <source>
        <strain evidence="2">JCM 31486</strain>
    </source>
</reference>
<evidence type="ECO:0000313" key="2">
    <source>
        <dbReference type="Proteomes" id="UP001597045"/>
    </source>
</evidence>
<accession>A0ABW3M338</accession>
<organism evidence="1 2">
    <name type="scientific">Kibdelosporangium lantanae</name>
    <dbReference type="NCBI Taxonomy" id="1497396"/>
    <lineage>
        <taxon>Bacteria</taxon>
        <taxon>Bacillati</taxon>
        <taxon>Actinomycetota</taxon>
        <taxon>Actinomycetes</taxon>
        <taxon>Pseudonocardiales</taxon>
        <taxon>Pseudonocardiaceae</taxon>
        <taxon>Kibdelosporangium</taxon>
    </lineage>
</organism>
<proteinExistence type="predicted"/>
<keyword evidence="2" id="KW-1185">Reference proteome</keyword>
<comment type="caution">
    <text evidence="1">The sequence shown here is derived from an EMBL/GenBank/DDBJ whole genome shotgun (WGS) entry which is preliminary data.</text>
</comment>
<name>A0ABW3M338_9PSEU</name>
<sequence>MAATVGQAAATEAQEAGGLVAASGAVRGRTAAINLLPSEHDYSDQVVLLGRLKPGTVSESRRTVHVFPVTPDLGPDTALTARCGQTLPADDVQWLPGIAGMPCEQCVLRSMTAR</sequence>
<protein>
    <submittedName>
        <fullName evidence="1">Uncharacterized protein</fullName>
    </submittedName>
</protein>
<dbReference type="Proteomes" id="UP001597045">
    <property type="component" value="Unassembled WGS sequence"/>
</dbReference>